<dbReference type="SUPFAM" id="SSF81271">
    <property type="entry name" value="TGS-like"/>
    <property type="match status" value="1"/>
</dbReference>
<feature type="domain" description="ACT" evidence="6">
    <location>
        <begin position="632"/>
        <end position="706"/>
    </location>
</feature>
<dbReference type="Gene3D" id="3.30.70.260">
    <property type="match status" value="1"/>
</dbReference>
<dbReference type="CDD" id="cd00077">
    <property type="entry name" value="HDc"/>
    <property type="match status" value="1"/>
</dbReference>
<dbReference type="Gene3D" id="1.10.3210.10">
    <property type="entry name" value="Hypothetical protein af1432"/>
    <property type="match status" value="1"/>
</dbReference>
<comment type="pathway">
    <text evidence="2">Purine metabolism; ppGpp biosynthesis; ppGpp from GDP: step 1/1.</text>
</comment>
<dbReference type="InterPro" id="IPR043519">
    <property type="entry name" value="NT_sf"/>
</dbReference>
<dbReference type="PROSITE" id="PS51671">
    <property type="entry name" value="ACT"/>
    <property type="match status" value="1"/>
</dbReference>
<organism evidence="9 10">
    <name type="scientific">Sessilibacter corallicola</name>
    <dbReference type="NCBI Taxonomy" id="2904075"/>
    <lineage>
        <taxon>Bacteria</taxon>
        <taxon>Pseudomonadati</taxon>
        <taxon>Pseudomonadota</taxon>
        <taxon>Gammaproteobacteria</taxon>
        <taxon>Cellvibrionales</taxon>
        <taxon>Cellvibrionaceae</taxon>
        <taxon>Sessilibacter</taxon>
    </lineage>
</organism>
<dbReference type="CDD" id="cd01668">
    <property type="entry name" value="TGS_RSH"/>
    <property type="match status" value="1"/>
</dbReference>
<gene>
    <name evidence="9" type="primary">spoT</name>
    <name evidence="9" type="ORF">NBRC116591_09260</name>
</gene>
<dbReference type="InterPro" id="IPR045600">
    <property type="entry name" value="RelA/SpoT_AH_RIS"/>
</dbReference>
<evidence type="ECO:0000313" key="10">
    <source>
        <dbReference type="Proteomes" id="UP001465153"/>
    </source>
</evidence>
<evidence type="ECO:0000256" key="2">
    <source>
        <dbReference type="ARBA" id="ARBA00024329"/>
    </source>
</evidence>
<evidence type="ECO:0000256" key="1">
    <source>
        <dbReference type="ARBA" id="ARBA00022801"/>
    </source>
</evidence>
<dbReference type="Gene3D" id="3.10.20.30">
    <property type="match status" value="1"/>
</dbReference>
<dbReference type="Pfam" id="PF13328">
    <property type="entry name" value="HD_4"/>
    <property type="match status" value="1"/>
</dbReference>
<dbReference type="InterPro" id="IPR003607">
    <property type="entry name" value="HD/PDEase_dom"/>
</dbReference>
<dbReference type="Pfam" id="PF04607">
    <property type="entry name" value="RelA_SpoT"/>
    <property type="match status" value="1"/>
</dbReference>
<comment type="catalytic activity">
    <reaction evidence="4">
        <text>guanosine 3',5'-bis(diphosphate) + H2O = GDP + diphosphate + H(+)</text>
        <dbReference type="Rhea" id="RHEA:14253"/>
        <dbReference type="ChEBI" id="CHEBI:15377"/>
        <dbReference type="ChEBI" id="CHEBI:15378"/>
        <dbReference type="ChEBI" id="CHEBI:33019"/>
        <dbReference type="ChEBI" id="CHEBI:58189"/>
        <dbReference type="ChEBI" id="CHEBI:77828"/>
        <dbReference type="EC" id="3.1.7.2"/>
    </reaction>
</comment>
<dbReference type="InterPro" id="IPR007685">
    <property type="entry name" value="RelA_SpoT"/>
</dbReference>
<dbReference type="SUPFAM" id="SSF55021">
    <property type="entry name" value="ACT-like"/>
    <property type="match status" value="1"/>
</dbReference>
<dbReference type="EMBL" id="BAABWN010000002">
    <property type="protein sequence ID" value="GAA6167116.1"/>
    <property type="molecule type" value="Genomic_DNA"/>
</dbReference>
<dbReference type="PROSITE" id="PS51831">
    <property type="entry name" value="HD"/>
    <property type="match status" value="1"/>
</dbReference>
<sequence length="706" mass="79089">MGSIEKLSQHLTSYLEPHQIDLVKRSYYYAEQAHEGQRRRSGEPYVTHPLSVASILSEMHMDHQSLMAAMLHDVIEDTAINKSALSTQFGETVADLVDGVSKLTQIEFESQAEKEAENFRKMTLAMAKDIRVILVKLSDRLHNMRTLGALRPEKKRRIARQTLEIYAPIAARLGMNDIRMELEDLCFQAIYPMRFRRLAAALKSVRGNRKEIVETIQTAIGNRLDRDIIDAAVIGREKHLYSIYQKMRSKKKSFKEIMDVYAFRITVNSVDACYRALGSIHNLFKPIPGEFKDYIAIPKVNGYQSLHTVLVGLNGIPIEVQIRTDEMDGMANQGIAAHWLYKADEELDDGDHIGHARARKWVQDLLEIQQQAGNSLEFIENAKIDLFPDEVYVFTPKGKIVELPAGATAVDFAYAVHTDVGDHCIACRINDRMAPLSRQLQSGERVKIITSEVAEPNPNWLNFVISGKARAAIRHFMKNQRHSESVQLGARLLEQALSPNQLSIEALSDEQTQLLLAQCNLPTMDKLLEEIGLGKRSAMSVVNFVTAENSIKGKSANYAPLVIDNSDGMVISFARCCHPIPGDTVAAHASSGKGLVVHQEGCRNLAEIRNKKPDSISSITWADHVQGEFPVALKVEVASERGIIASMATRISEQGAGIEKIQVNERDAQNMVVQLTLNVANRKHLANIMRRIRVLRSVVRVNRNKN</sequence>
<dbReference type="CDD" id="cd04876">
    <property type="entry name" value="ACT_RelA-SpoT"/>
    <property type="match status" value="1"/>
</dbReference>
<dbReference type="NCBIfam" id="TIGR00691">
    <property type="entry name" value="spoT_relA"/>
    <property type="match status" value="1"/>
</dbReference>
<dbReference type="Gene3D" id="3.30.460.10">
    <property type="entry name" value="Beta Polymerase, domain 2"/>
    <property type="match status" value="1"/>
</dbReference>
<keyword evidence="10" id="KW-1185">Reference proteome</keyword>
<dbReference type="PANTHER" id="PTHR21262">
    <property type="entry name" value="GUANOSINE-3',5'-BIS DIPHOSPHATE 3'-PYROPHOSPHOHYDROLASE"/>
    <property type="match status" value="1"/>
</dbReference>
<dbReference type="InterPro" id="IPR012676">
    <property type="entry name" value="TGS-like"/>
</dbReference>
<dbReference type="Pfam" id="PF02824">
    <property type="entry name" value="TGS"/>
    <property type="match status" value="1"/>
</dbReference>
<evidence type="ECO:0000259" key="8">
    <source>
        <dbReference type="PROSITE" id="PS51880"/>
    </source>
</evidence>
<dbReference type="Pfam" id="PF19296">
    <property type="entry name" value="RelA_AH_RIS"/>
    <property type="match status" value="1"/>
</dbReference>
<dbReference type="InterPro" id="IPR002912">
    <property type="entry name" value="ACT_dom"/>
</dbReference>
<dbReference type="Proteomes" id="UP001465153">
    <property type="component" value="Unassembled WGS sequence"/>
</dbReference>
<evidence type="ECO:0000256" key="3">
    <source>
        <dbReference type="ARBA" id="ARBA00024387"/>
    </source>
</evidence>
<dbReference type="SMART" id="SM00954">
    <property type="entry name" value="RelA_SpoT"/>
    <property type="match status" value="1"/>
</dbReference>
<dbReference type="InterPro" id="IPR006674">
    <property type="entry name" value="HD_domain"/>
</dbReference>
<feature type="domain" description="HD" evidence="7">
    <location>
        <begin position="45"/>
        <end position="144"/>
    </location>
</feature>
<comment type="similarity">
    <text evidence="5">Belongs to the relA/spoT family.</text>
</comment>
<feature type="domain" description="TGS" evidence="8">
    <location>
        <begin position="389"/>
        <end position="450"/>
    </location>
</feature>
<evidence type="ECO:0000313" key="9">
    <source>
        <dbReference type="EMBL" id="GAA6167116.1"/>
    </source>
</evidence>
<dbReference type="Pfam" id="PF13291">
    <property type="entry name" value="ACT_4"/>
    <property type="match status" value="1"/>
</dbReference>
<dbReference type="SMART" id="SM00471">
    <property type="entry name" value="HDc"/>
    <property type="match status" value="1"/>
</dbReference>
<dbReference type="SUPFAM" id="SSF109604">
    <property type="entry name" value="HD-domain/PDEase-like"/>
    <property type="match status" value="1"/>
</dbReference>
<dbReference type="PANTHER" id="PTHR21262:SF36">
    <property type="entry name" value="BIFUNCTIONAL (P)PPGPP SYNTHASE_HYDROLASE SPOT"/>
    <property type="match status" value="1"/>
</dbReference>
<accession>A0ABQ0A629</accession>
<dbReference type="InterPro" id="IPR045865">
    <property type="entry name" value="ACT-like_dom_sf"/>
</dbReference>
<evidence type="ECO:0000256" key="4">
    <source>
        <dbReference type="ARBA" id="ARBA00047968"/>
    </source>
</evidence>
<dbReference type="InterPro" id="IPR004811">
    <property type="entry name" value="RelA/Spo_fam"/>
</dbReference>
<dbReference type="InterPro" id="IPR004095">
    <property type="entry name" value="TGS"/>
</dbReference>
<evidence type="ECO:0000256" key="5">
    <source>
        <dbReference type="RuleBase" id="RU003847"/>
    </source>
</evidence>
<dbReference type="InterPro" id="IPR012675">
    <property type="entry name" value="Beta-grasp_dom_sf"/>
</dbReference>
<comment type="caution">
    <text evidence="9">The sequence shown here is derived from an EMBL/GenBank/DDBJ whole genome shotgun (WGS) entry which is preliminary data.</text>
</comment>
<dbReference type="EC" id="3.1.7.2" evidence="3"/>
<dbReference type="CDD" id="cd05399">
    <property type="entry name" value="NT_Rel-Spo_like"/>
    <property type="match status" value="1"/>
</dbReference>
<dbReference type="RefSeq" id="WP_353301835.1">
    <property type="nucleotide sequence ID" value="NZ_BAABWN010000002.1"/>
</dbReference>
<dbReference type="PROSITE" id="PS51880">
    <property type="entry name" value="TGS"/>
    <property type="match status" value="1"/>
</dbReference>
<dbReference type="SUPFAM" id="SSF81301">
    <property type="entry name" value="Nucleotidyltransferase"/>
    <property type="match status" value="1"/>
</dbReference>
<evidence type="ECO:0000259" key="7">
    <source>
        <dbReference type="PROSITE" id="PS51831"/>
    </source>
</evidence>
<name>A0ABQ0A629_9GAMM</name>
<proteinExistence type="inferred from homology"/>
<reference evidence="9 10" key="1">
    <citation type="submission" date="2024-04" db="EMBL/GenBank/DDBJ databases">
        <title>Draft genome sequence of Sessilibacter corallicola NBRC 116591.</title>
        <authorList>
            <person name="Miyakawa T."/>
            <person name="Kusuya Y."/>
            <person name="Miura T."/>
        </authorList>
    </citation>
    <scope>NUCLEOTIDE SEQUENCE [LARGE SCALE GENOMIC DNA]</scope>
    <source>
        <strain evidence="9 10">KU-00831-HH</strain>
    </source>
</reference>
<evidence type="ECO:0000259" key="6">
    <source>
        <dbReference type="PROSITE" id="PS51671"/>
    </source>
</evidence>
<keyword evidence="1" id="KW-0378">Hydrolase</keyword>
<comment type="function">
    <text evidence="5">In eubacteria ppGpp (guanosine 3'-diphosphate 5'-diphosphate) is a mediator of the stringent response that coordinates a variety of cellular activities in response to changes in nutritional abundance.</text>
</comment>
<protein>
    <recommendedName>
        <fullName evidence="3">guanosine-3',5'-bis(diphosphate) 3'-diphosphatase</fullName>
        <ecNumber evidence="3">3.1.7.2</ecNumber>
    </recommendedName>
</protein>
<dbReference type="InterPro" id="IPR033655">
    <property type="entry name" value="TGS_RelA/SpoT"/>
</dbReference>